<gene>
    <name evidence="1" type="ORF">LCGC14_2709710</name>
</gene>
<feature type="non-terminal residue" evidence="1">
    <location>
        <position position="86"/>
    </location>
</feature>
<accession>A0A0F8ZD74</accession>
<proteinExistence type="predicted"/>
<evidence type="ECO:0000313" key="1">
    <source>
        <dbReference type="EMBL" id="KKK91757.1"/>
    </source>
</evidence>
<sequence>MRFKKKKINGNQVWLGFNTIEAYQDRYTFNKQSVSNYEWSLIEIKHPENSKLLYGKDIRDQLPNTNDLIFDYDDVLARGLYHLDKS</sequence>
<dbReference type="AlphaFoldDB" id="A0A0F8ZD74"/>
<organism evidence="1">
    <name type="scientific">marine sediment metagenome</name>
    <dbReference type="NCBI Taxonomy" id="412755"/>
    <lineage>
        <taxon>unclassified sequences</taxon>
        <taxon>metagenomes</taxon>
        <taxon>ecological metagenomes</taxon>
    </lineage>
</organism>
<protein>
    <submittedName>
        <fullName evidence="1">Uncharacterized protein</fullName>
    </submittedName>
</protein>
<dbReference type="EMBL" id="LAZR01048510">
    <property type="protein sequence ID" value="KKK91757.1"/>
    <property type="molecule type" value="Genomic_DNA"/>
</dbReference>
<reference evidence="1" key="1">
    <citation type="journal article" date="2015" name="Nature">
        <title>Complex archaea that bridge the gap between prokaryotes and eukaryotes.</title>
        <authorList>
            <person name="Spang A."/>
            <person name="Saw J.H."/>
            <person name="Jorgensen S.L."/>
            <person name="Zaremba-Niedzwiedzka K."/>
            <person name="Martijn J."/>
            <person name="Lind A.E."/>
            <person name="van Eijk R."/>
            <person name="Schleper C."/>
            <person name="Guy L."/>
            <person name="Ettema T.J."/>
        </authorList>
    </citation>
    <scope>NUCLEOTIDE SEQUENCE</scope>
</reference>
<comment type="caution">
    <text evidence="1">The sequence shown here is derived from an EMBL/GenBank/DDBJ whole genome shotgun (WGS) entry which is preliminary data.</text>
</comment>
<name>A0A0F8ZD74_9ZZZZ</name>